<comment type="similarity">
    <text evidence="1">Belongs to the protein-tyrosine phosphatase family. Non-receptor class CDC14 subfamily.</text>
</comment>
<sequence>MAAESGELIGACEFMKDRLYFATLRNRPKSTVNTHYFSIDEELVYENFYADFGPLNLAMVYRYCCKLNKKLKPKKIFKNIPFLGKLESYSLSRKKIVHYTCFDQRKRANAAFLIGAYAVIYLKKTPEEAYRALLSGSNPPYLPFRDASFGNCTYNLTILDCLQGIRKGLQHGFFDFETFDVDEYEHYERVENGDFNWIVPGKFLAFSGPHPKSKIENGYPLHAPEAYFPYFKKHNVTAVVRLNKKIYEAKRFTDAGFEHYDLFFIDGSTPSDNIVRRFLNICENTDGAIAVHCKAGLGRTGTLIACYVMKHYRFTHAEIIAWIRICRPGSIIGPQQHFLEEKQASLWVQGDIFRSKLKNRPSNEGSINKILSSLDDMSIGGNLSKTQNVERFGENNLEEDEDVEVKNSITQGDKLRALKSQRQPRSSPSCAFRLDDTKGHPRAVPQPFRLTSSPQGSASTLKTSKVALSPSATAKRINRSSLSSGASVRSFSINSRLASSLGNLNAATEEPENKKASSSSKAGFVASPFTNLLNGSSHPSARNYPELNNNQYSRSNSTSGSIVSSQPSPHGAVKAEEHSPVLRPAYPGLSSSSARFLSRSIPMLLLRRYFLASLPPLLPAKDQPKSKVSPNPSPLAFSPAGISLLCFLLETRGSIWQYSQLSLPLSLSLSIPVCVCVCACVCVVFGGRWRDSWYCSVPGLPWFLLNVKRPFP</sequence>
<dbReference type="KEGG" id="aju:106976415"/>
<comment type="catalytic activity">
    <reaction evidence="6">
        <text>O-phospho-L-threonyl-[protein] + H2O = L-threonyl-[protein] + phosphate</text>
        <dbReference type="Rhea" id="RHEA:47004"/>
        <dbReference type="Rhea" id="RHEA-COMP:11060"/>
        <dbReference type="Rhea" id="RHEA-COMP:11605"/>
        <dbReference type="ChEBI" id="CHEBI:15377"/>
        <dbReference type="ChEBI" id="CHEBI:30013"/>
        <dbReference type="ChEBI" id="CHEBI:43474"/>
        <dbReference type="ChEBI" id="CHEBI:61977"/>
        <dbReference type="EC" id="3.1.3.16"/>
    </reaction>
</comment>
<dbReference type="GO" id="GO:0000922">
    <property type="term" value="C:spindle pole"/>
    <property type="evidence" value="ECO:0007669"/>
    <property type="project" value="UniProtKB-SubCell"/>
</dbReference>
<evidence type="ECO:0000256" key="4">
    <source>
        <dbReference type="ARBA" id="ARBA00022912"/>
    </source>
</evidence>
<dbReference type="SMART" id="SM00404">
    <property type="entry name" value="PTPc_motif"/>
    <property type="match status" value="1"/>
</dbReference>
<evidence type="ECO:0000256" key="6">
    <source>
        <dbReference type="ARBA" id="ARBA00048336"/>
    </source>
</evidence>
<feature type="compositionally biased region" description="Polar residues" evidence="7">
    <location>
        <begin position="420"/>
        <end position="429"/>
    </location>
</feature>
<feature type="domain" description="Tyrosine specific protein phosphatases" evidence="10">
    <location>
        <begin position="276"/>
        <end position="338"/>
    </location>
</feature>
<dbReference type="Proteomes" id="UP001652583">
    <property type="component" value="Chromosome C1"/>
</dbReference>
<dbReference type="SMART" id="SM00195">
    <property type="entry name" value="DSPc"/>
    <property type="match status" value="1"/>
</dbReference>
<dbReference type="GO" id="GO:0005634">
    <property type="term" value="C:nucleus"/>
    <property type="evidence" value="ECO:0007669"/>
    <property type="project" value="UniProtKB-SubCell"/>
</dbReference>
<evidence type="ECO:0000256" key="8">
    <source>
        <dbReference type="SAM" id="Phobius"/>
    </source>
</evidence>
<reference evidence="11" key="1">
    <citation type="submission" date="2025-05" db="UniProtKB">
        <authorList>
            <consortium name="RefSeq"/>
        </authorList>
    </citation>
    <scope>NUCLEOTIDE SEQUENCE [LARGE SCALE GENOMIC DNA]</scope>
</reference>
<dbReference type="InterPro" id="IPR020422">
    <property type="entry name" value="TYR_PHOSPHATASE_DUAL_dom"/>
</dbReference>
<reference evidence="12" key="2">
    <citation type="submission" date="2025-08" db="UniProtKB">
        <authorList>
            <consortium name="RefSeq"/>
        </authorList>
    </citation>
    <scope>IDENTIFICATION</scope>
    <source>
        <tissue evidence="12">Blood</tissue>
    </source>
</reference>
<organism evidence="11 12">
    <name type="scientific">Acinonyx jubatus</name>
    <name type="common">Cheetah</name>
    <dbReference type="NCBI Taxonomy" id="32536"/>
    <lineage>
        <taxon>Eukaryota</taxon>
        <taxon>Metazoa</taxon>
        <taxon>Chordata</taxon>
        <taxon>Craniata</taxon>
        <taxon>Vertebrata</taxon>
        <taxon>Euteleostomi</taxon>
        <taxon>Mammalia</taxon>
        <taxon>Eutheria</taxon>
        <taxon>Laurasiatheria</taxon>
        <taxon>Carnivora</taxon>
        <taxon>Feliformia</taxon>
        <taxon>Felidae</taxon>
        <taxon>Felinae</taxon>
        <taxon>Acinonyx</taxon>
    </lineage>
</organism>
<feature type="domain" description="Tyrosine-protein phosphatase" evidence="9">
    <location>
        <begin position="194"/>
        <end position="351"/>
    </location>
</feature>
<dbReference type="InterPro" id="IPR044506">
    <property type="entry name" value="CDC14_C"/>
</dbReference>
<dbReference type="Pfam" id="PF22785">
    <property type="entry name" value="Tc-R-P"/>
    <property type="match status" value="1"/>
</dbReference>
<name>A0A6J1ZC32_ACIJB</name>
<dbReference type="AlphaFoldDB" id="A0A6J1ZC32"/>
<dbReference type="InterPro" id="IPR050561">
    <property type="entry name" value="PTP"/>
</dbReference>
<comment type="catalytic activity">
    <reaction evidence="5">
        <text>O-phospho-L-seryl-[protein] + H2O = L-seryl-[protein] + phosphate</text>
        <dbReference type="Rhea" id="RHEA:20629"/>
        <dbReference type="Rhea" id="RHEA-COMP:9863"/>
        <dbReference type="Rhea" id="RHEA-COMP:11604"/>
        <dbReference type="ChEBI" id="CHEBI:15377"/>
        <dbReference type="ChEBI" id="CHEBI:29999"/>
        <dbReference type="ChEBI" id="CHEBI:43474"/>
        <dbReference type="ChEBI" id="CHEBI:83421"/>
        <dbReference type="EC" id="3.1.3.16"/>
    </reaction>
</comment>
<feature type="compositionally biased region" description="Polar residues" evidence="7">
    <location>
        <begin position="535"/>
        <end position="568"/>
    </location>
</feature>
<keyword evidence="11" id="KW-1185">Reference proteome</keyword>
<feature type="transmembrane region" description="Helical" evidence="8">
    <location>
        <begin position="661"/>
        <end position="686"/>
    </location>
</feature>
<dbReference type="Gene3D" id="3.90.190.10">
    <property type="entry name" value="Protein tyrosine phosphatase superfamily"/>
    <property type="match status" value="2"/>
</dbReference>
<accession>A0A6J1ZC32</accession>
<dbReference type="RefSeq" id="XP_026914289.2">
    <property type="nucleotide sequence ID" value="XM_027058488.2"/>
</dbReference>
<evidence type="ECO:0000256" key="3">
    <source>
        <dbReference type="ARBA" id="ARBA00022801"/>
    </source>
</evidence>
<dbReference type="GO" id="GO:0005813">
    <property type="term" value="C:centrosome"/>
    <property type="evidence" value="ECO:0007669"/>
    <property type="project" value="UniProtKB-SubCell"/>
</dbReference>
<evidence type="ECO:0000313" key="12">
    <source>
        <dbReference type="RefSeq" id="XP_026914289.2"/>
    </source>
</evidence>
<evidence type="ECO:0000256" key="7">
    <source>
        <dbReference type="SAM" id="MobiDB-lite"/>
    </source>
</evidence>
<dbReference type="PROSITE" id="PS00383">
    <property type="entry name" value="TYR_PHOSPHATASE_1"/>
    <property type="match status" value="1"/>
</dbReference>
<dbReference type="PROSITE" id="PS50056">
    <property type="entry name" value="TYR_PHOSPHATASE_2"/>
    <property type="match status" value="1"/>
</dbReference>
<dbReference type="InterPro" id="IPR029021">
    <property type="entry name" value="Prot-tyrosine_phosphatase-like"/>
</dbReference>
<evidence type="ECO:0000313" key="11">
    <source>
        <dbReference type="Proteomes" id="UP001652583"/>
    </source>
</evidence>
<gene>
    <name evidence="12" type="primary">CDC14A</name>
</gene>
<evidence type="ECO:0000259" key="9">
    <source>
        <dbReference type="PROSITE" id="PS50054"/>
    </source>
</evidence>
<dbReference type="InterPro" id="IPR016130">
    <property type="entry name" value="Tyr_Pase_AS"/>
</dbReference>
<dbReference type="InterPro" id="IPR003595">
    <property type="entry name" value="Tyr_Pase_cat"/>
</dbReference>
<dbReference type="InterPro" id="IPR029260">
    <property type="entry name" value="DSPn"/>
</dbReference>
<keyword evidence="3" id="KW-0378">Hydrolase</keyword>
<feature type="region of interest" description="Disordered" evidence="7">
    <location>
        <begin position="413"/>
        <end position="485"/>
    </location>
</feature>
<feature type="region of interest" description="Disordered" evidence="7">
    <location>
        <begin position="535"/>
        <end position="577"/>
    </location>
</feature>
<dbReference type="CDD" id="cd17657">
    <property type="entry name" value="CDC14_N"/>
    <property type="match status" value="1"/>
</dbReference>
<keyword evidence="8" id="KW-0472">Membrane</keyword>
<dbReference type="CDD" id="cd14499">
    <property type="entry name" value="CDC14_C"/>
    <property type="match status" value="1"/>
</dbReference>
<evidence type="ECO:0000256" key="1">
    <source>
        <dbReference type="ARBA" id="ARBA00007315"/>
    </source>
</evidence>
<dbReference type="GO" id="GO:0060091">
    <property type="term" value="C:kinocilium"/>
    <property type="evidence" value="ECO:0007669"/>
    <property type="project" value="UniProtKB-SubCell"/>
</dbReference>
<dbReference type="PROSITE" id="PS50054">
    <property type="entry name" value="TYR_PHOSPHATASE_DUAL"/>
    <property type="match status" value="1"/>
</dbReference>
<dbReference type="PANTHER" id="PTHR23339">
    <property type="entry name" value="TYROSINE SPECIFIC PROTEIN PHOSPHATASE AND DUAL SPECIFICITY PROTEIN PHOSPHATASE"/>
    <property type="match status" value="1"/>
</dbReference>
<evidence type="ECO:0000256" key="2">
    <source>
        <dbReference type="ARBA" id="ARBA00013064"/>
    </source>
</evidence>
<dbReference type="GeneID" id="106976415"/>
<dbReference type="GO" id="GO:0007605">
    <property type="term" value="P:sensory perception of sound"/>
    <property type="evidence" value="ECO:0007669"/>
    <property type="project" value="UniProtKB-ARBA"/>
</dbReference>
<dbReference type="GO" id="GO:0004725">
    <property type="term" value="F:protein tyrosine phosphatase activity"/>
    <property type="evidence" value="ECO:0007669"/>
    <property type="project" value="UniProtKB-EC"/>
</dbReference>
<keyword evidence="8" id="KW-1133">Transmembrane helix</keyword>
<dbReference type="InterPro" id="IPR000387">
    <property type="entry name" value="Tyr_Pase_dom"/>
</dbReference>
<keyword evidence="8" id="KW-0812">Transmembrane</keyword>
<evidence type="ECO:0000259" key="10">
    <source>
        <dbReference type="PROSITE" id="PS50056"/>
    </source>
</evidence>
<proteinExistence type="inferred from homology"/>
<evidence type="ECO:0000256" key="5">
    <source>
        <dbReference type="ARBA" id="ARBA00047761"/>
    </source>
</evidence>
<dbReference type="SUPFAM" id="SSF52799">
    <property type="entry name" value="(Phosphotyrosine protein) phosphatases II"/>
    <property type="match status" value="2"/>
</dbReference>
<dbReference type="Pfam" id="PF14671">
    <property type="entry name" value="DSPn"/>
    <property type="match status" value="1"/>
</dbReference>
<dbReference type="EC" id="3.1.3.48" evidence="2"/>
<feature type="compositionally biased region" description="Polar residues" evidence="7">
    <location>
        <begin position="449"/>
        <end position="463"/>
    </location>
</feature>
<dbReference type="GO" id="GO:0004722">
    <property type="term" value="F:protein serine/threonine phosphatase activity"/>
    <property type="evidence" value="ECO:0007669"/>
    <property type="project" value="UniProtKB-EC"/>
</dbReference>
<keyword evidence="4" id="KW-0904">Protein phosphatase</keyword>
<protein>
    <recommendedName>
        <fullName evidence="2">protein-tyrosine-phosphatase</fullName>
        <ecNumber evidence="2">3.1.3.48</ecNumber>
    </recommendedName>
</protein>
<dbReference type="GO" id="GO:0051301">
    <property type="term" value="P:cell division"/>
    <property type="evidence" value="ECO:0007669"/>
    <property type="project" value="UniProtKB-KW"/>
</dbReference>